<reference evidence="1 2" key="1">
    <citation type="submission" date="2016-10" db="EMBL/GenBank/DDBJ databases">
        <authorList>
            <person name="de Groot N.N."/>
        </authorList>
    </citation>
    <scope>NUCLEOTIDE SEQUENCE [LARGE SCALE GENOMIC DNA]</scope>
    <source>
        <strain evidence="1 2">DSM 5522</strain>
    </source>
</reference>
<keyword evidence="2" id="KW-1185">Reference proteome</keyword>
<evidence type="ECO:0000313" key="2">
    <source>
        <dbReference type="Proteomes" id="UP000198838"/>
    </source>
</evidence>
<protein>
    <submittedName>
        <fullName evidence="1">Uncharacterized protein</fullName>
    </submittedName>
</protein>
<gene>
    <name evidence="1" type="ORF">SAMN05216249_10478</name>
</gene>
<dbReference type="RefSeq" id="WP_177205560.1">
    <property type="nucleotide sequence ID" value="NZ_FOJY01000004.1"/>
</dbReference>
<dbReference type="AlphaFoldDB" id="A0A1I0WHB8"/>
<name>A0A1I0WHB8_9FIRM</name>
<evidence type="ECO:0000313" key="1">
    <source>
        <dbReference type="EMBL" id="SFA88041.1"/>
    </source>
</evidence>
<sequence length="53" mass="6103">MIITKTVPAYRSCITCGHKDTNVNKDYCSKCGTYMYLYSSYYSPKIKKECSSK</sequence>
<dbReference type="STRING" id="1120918.SAMN05216249_10478"/>
<proteinExistence type="predicted"/>
<accession>A0A1I0WHB8</accession>
<dbReference type="Proteomes" id="UP000198838">
    <property type="component" value="Unassembled WGS sequence"/>
</dbReference>
<dbReference type="EMBL" id="FOJY01000004">
    <property type="protein sequence ID" value="SFA88041.1"/>
    <property type="molecule type" value="Genomic_DNA"/>
</dbReference>
<organism evidence="1 2">
    <name type="scientific">Acetitomaculum ruminis DSM 5522</name>
    <dbReference type="NCBI Taxonomy" id="1120918"/>
    <lineage>
        <taxon>Bacteria</taxon>
        <taxon>Bacillati</taxon>
        <taxon>Bacillota</taxon>
        <taxon>Clostridia</taxon>
        <taxon>Lachnospirales</taxon>
        <taxon>Lachnospiraceae</taxon>
        <taxon>Acetitomaculum</taxon>
    </lineage>
</organism>